<name>A0A511UMS4_9GAMM</name>
<dbReference type="PANTHER" id="PTHR39339:SF1">
    <property type="entry name" value="CHAD DOMAIN-CONTAINING PROTEIN"/>
    <property type="match status" value="1"/>
</dbReference>
<dbReference type="CDD" id="cd07067">
    <property type="entry name" value="HP_PGM_like"/>
    <property type="match status" value="1"/>
</dbReference>
<dbReference type="AlphaFoldDB" id="A0A511UMS4"/>
<feature type="region of interest" description="Disordered" evidence="1">
    <location>
        <begin position="9"/>
        <end position="32"/>
    </location>
</feature>
<feature type="domain" description="CHAD" evidence="2">
    <location>
        <begin position="181"/>
        <end position="446"/>
    </location>
</feature>
<dbReference type="Pfam" id="PF05235">
    <property type="entry name" value="CHAD"/>
    <property type="match status" value="1"/>
</dbReference>
<organism evidence="3 4">
    <name type="scientific">Halovibrio variabilis</name>
    <dbReference type="NCBI Taxonomy" id="31910"/>
    <lineage>
        <taxon>Bacteria</taxon>
        <taxon>Pseudomonadati</taxon>
        <taxon>Pseudomonadota</taxon>
        <taxon>Gammaproteobacteria</taxon>
        <taxon>Oceanospirillales</taxon>
        <taxon>Halomonadaceae</taxon>
        <taxon>Halovibrio</taxon>
    </lineage>
</organism>
<dbReference type="InterPro" id="IPR007899">
    <property type="entry name" value="CHAD_dom"/>
</dbReference>
<protein>
    <recommendedName>
        <fullName evidence="2">CHAD domain-containing protein</fullName>
    </recommendedName>
</protein>
<dbReference type="Gene3D" id="1.40.20.10">
    <property type="entry name" value="CHAD domain"/>
    <property type="match status" value="1"/>
</dbReference>
<dbReference type="Pfam" id="PF00300">
    <property type="entry name" value="His_Phos_1"/>
    <property type="match status" value="1"/>
</dbReference>
<sequence length="453" mass="51443">MRDIYLMRHAKAKQPSGDMSDHQRPLRKRGKRQAAAMAPVLQRWQALEGEVCVSKAVRTRETLDEVAAQLPDHTLTHRVHFDEALYTFEVEALLAWLKALPDGVGKVLVIGHNPALVDLARWLNKAAPPSLSTGSVLHFSLLDTYWSSMEQGCAELVGHLSPEEASYPLFKRLAPKPPDHKGDMASRVRAMLEHQYQMIRALEPGVIAGIDPEFLHKYRVNLRRSRAVGESLRAVTKVPGLKRRLKRLKHRAQATSDLRDLDVFLQDLVNTSPPLSSDTRQGLKQWLQAFQREQHQALCQQLNTPTYAEQLQDWQSFIASDEVGKALAKLTPTRSKAVLDERIARHDEELAALSSEATDTALHELRKGLKRIRYLADLNPETPKAFLSELKHRQRLLGDFQDLRTRQAWLDAFCASPDNDPRQKQECSQWRASLEEPKQNLRKEVLALAPLAR</sequence>
<gene>
    <name evidence="3" type="ORF">HVA01_04190</name>
</gene>
<dbReference type="PANTHER" id="PTHR39339">
    <property type="entry name" value="SLR1444 PROTEIN"/>
    <property type="match status" value="1"/>
</dbReference>
<dbReference type="InterPro" id="IPR038186">
    <property type="entry name" value="CHAD_dom_sf"/>
</dbReference>
<dbReference type="PROSITE" id="PS51708">
    <property type="entry name" value="CHAD"/>
    <property type="match status" value="1"/>
</dbReference>
<dbReference type="SMART" id="SM00880">
    <property type="entry name" value="CHAD"/>
    <property type="match status" value="1"/>
</dbReference>
<dbReference type="InterPro" id="IPR029033">
    <property type="entry name" value="His_PPase_superfam"/>
</dbReference>
<evidence type="ECO:0000313" key="4">
    <source>
        <dbReference type="Proteomes" id="UP000321303"/>
    </source>
</evidence>
<dbReference type="InterPro" id="IPR013078">
    <property type="entry name" value="His_Pase_superF_clade-1"/>
</dbReference>
<comment type="caution">
    <text evidence="3">The sequence shown here is derived from an EMBL/GenBank/DDBJ whole genome shotgun (WGS) entry which is preliminary data.</text>
</comment>
<keyword evidence="4" id="KW-1185">Reference proteome</keyword>
<evidence type="ECO:0000313" key="3">
    <source>
        <dbReference type="EMBL" id="GEN26773.1"/>
    </source>
</evidence>
<dbReference type="OrthoDB" id="9810154at2"/>
<reference evidence="3 4" key="1">
    <citation type="submission" date="2019-07" db="EMBL/GenBank/DDBJ databases">
        <title>Whole genome shotgun sequence of Halomonas variabilis NBRC 102410.</title>
        <authorList>
            <person name="Hosoyama A."/>
            <person name="Uohara A."/>
            <person name="Ohji S."/>
            <person name="Ichikawa N."/>
        </authorList>
    </citation>
    <scope>NUCLEOTIDE SEQUENCE [LARGE SCALE GENOMIC DNA]</scope>
    <source>
        <strain evidence="3 4">NBRC 102410</strain>
    </source>
</reference>
<evidence type="ECO:0000256" key="1">
    <source>
        <dbReference type="SAM" id="MobiDB-lite"/>
    </source>
</evidence>
<proteinExistence type="predicted"/>
<dbReference type="RefSeq" id="WP_146872881.1">
    <property type="nucleotide sequence ID" value="NZ_BJXV01000002.1"/>
</dbReference>
<dbReference type="EMBL" id="BJXV01000002">
    <property type="protein sequence ID" value="GEN26773.1"/>
    <property type="molecule type" value="Genomic_DNA"/>
</dbReference>
<dbReference type="SUPFAM" id="SSF53254">
    <property type="entry name" value="Phosphoglycerate mutase-like"/>
    <property type="match status" value="1"/>
</dbReference>
<evidence type="ECO:0000259" key="2">
    <source>
        <dbReference type="PROSITE" id="PS51708"/>
    </source>
</evidence>
<dbReference type="SMART" id="SM00855">
    <property type="entry name" value="PGAM"/>
    <property type="match status" value="1"/>
</dbReference>
<dbReference type="Proteomes" id="UP000321303">
    <property type="component" value="Unassembled WGS sequence"/>
</dbReference>
<dbReference type="Gene3D" id="3.40.50.1240">
    <property type="entry name" value="Phosphoglycerate mutase-like"/>
    <property type="match status" value="1"/>
</dbReference>
<accession>A0A511UMS4</accession>